<gene>
    <name evidence="2" type="ORF">L3X38_017511</name>
</gene>
<name>A0AAD4W792_PRUDU</name>
<protein>
    <submittedName>
        <fullName evidence="2">Uncharacterized protein</fullName>
    </submittedName>
</protein>
<accession>A0AAD4W792</accession>
<evidence type="ECO:0000313" key="3">
    <source>
        <dbReference type="Proteomes" id="UP001054821"/>
    </source>
</evidence>
<comment type="caution">
    <text evidence="2">The sequence shown here is derived from an EMBL/GenBank/DDBJ whole genome shotgun (WGS) entry which is preliminary data.</text>
</comment>
<feature type="transmembrane region" description="Helical" evidence="1">
    <location>
        <begin position="20"/>
        <end position="41"/>
    </location>
</feature>
<keyword evidence="1" id="KW-0472">Membrane</keyword>
<sequence>MRIFCLLNLVQAPTWTTLRFAFVMLGLCLAVMLSLPVTLALSLAREMAMELAYVLNLSGIGDPGPIKNTSLGVRSETCVGWRD</sequence>
<dbReference type="EMBL" id="JAJFAZ020000003">
    <property type="protein sequence ID" value="KAI5338240.1"/>
    <property type="molecule type" value="Genomic_DNA"/>
</dbReference>
<evidence type="ECO:0000256" key="1">
    <source>
        <dbReference type="SAM" id="Phobius"/>
    </source>
</evidence>
<keyword evidence="3" id="KW-1185">Reference proteome</keyword>
<dbReference type="Proteomes" id="UP001054821">
    <property type="component" value="Chromosome 3"/>
</dbReference>
<organism evidence="2 3">
    <name type="scientific">Prunus dulcis</name>
    <name type="common">Almond</name>
    <name type="synonym">Amygdalus dulcis</name>
    <dbReference type="NCBI Taxonomy" id="3755"/>
    <lineage>
        <taxon>Eukaryota</taxon>
        <taxon>Viridiplantae</taxon>
        <taxon>Streptophyta</taxon>
        <taxon>Embryophyta</taxon>
        <taxon>Tracheophyta</taxon>
        <taxon>Spermatophyta</taxon>
        <taxon>Magnoliopsida</taxon>
        <taxon>eudicotyledons</taxon>
        <taxon>Gunneridae</taxon>
        <taxon>Pentapetalae</taxon>
        <taxon>rosids</taxon>
        <taxon>fabids</taxon>
        <taxon>Rosales</taxon>
        <taxon>Rosaceae</taxon>
        <taxon>Amygdaloideae</taxon>
        <taxon>Amygdaleae</taxon>
        <taxon>Prunus</taxon>
    </lineage>
</organism>
<keyword evidence="1" id="KW-1133">Transmembrane helix</keyword>
<reference evidence="2 3" key="1">
    <citation type="journal article" date="2022" name="G3 (Bethesda)">
        <title>Whole-genome sequence and methylome profiling of the almond [Prunus dulcis (Mill.) D.A. Webb] cultivar 'Nonpareil'.</title>
        <authorList>
            <person name="D'Amico-Willman K.M."/>
            <person name="Ouma W.Z."/>
            <person name="Meulia T."/>
            <person name="Sideli G.M."/>
            <person name="Gradziel T.M."/>
            <person name="Fresnedo-Ramirez J."/>
        </authorList>
    </citation>
    <scope>NUCLEOTIDE SEQUENCE [LARGE SCALE GENOMIC DNA]</scope>
    <source>
        <strain evidence="2">Clone GOH B32 T37-40</strain>
    </source>
</reference>
<proteinExistence type="predicted"/>
<keyword evidence="1" id="KW-0812">Transmembrane</keyword>
<dbReference type="AlphaFoldDB" id="A0AAD4W792"/>
<evidence type="ECO:0000313" key="2">
    <source>
        <dbReference type="EMBL" id="KAI5338240.1"/>
    </source>
</evidence>